<proteinExistence type="predicted"/>
<name>A0AAJ1VJE2_9FLAO</name>
<organism evidence="1 2">
    <name type="scientific">Chryseobacterium gambrini</name>
    <dbReference type="NCBI Taxonomy" id="373672"/>
    <lineage>
        <taxon>Bacteria</taxon>
        <taxon>Pseudomonadati</taxon>
        <taxon>Bacteroidota</taxon>
        <taxon>Flavobacteriia</taxon>
        <taxon>Flavobacteriales</taxon>
        <taxon>Weeksellaceae</taxon>
        <taxon>Chryseobacterium group</taxon>
        <taxon>Chryseobacterium</taxon>
    </lineage>
</organism>
<sequence length="290" mass="33580">MLKKINFSVFVLLSTTVFSQTQIKVLDAENKTNVPYAKIILKGKDYYKNTEQNGDVTLEKDEEIDHIESFGYENYYISQKDNIYFLKPKFKDIEGVEISKPKFTQSYIIGSLKEDNFGFMSGLRTWEVLNFFANKDKTEKKFIKKIKILTDVKKTKQDAVFNLVMYENVEGHTGTEKLKNIVVTCKKGKNITEIDFSKNPVTFPKEGLFIGVEWIMNEQNHYQDKITVIHSDGTKERNKIVDRVNPWFFGYSSSSGNTFGRTSDNIQSSNNQHYKFANAHNLSMEIEITN</sequence>
<evidence type="ECO:0000313" key="2">
    <source>
        <dbReference type="Proteomes" id="UP001225933"/>
    </source>
</evidence>
<dbReference type="AlphaFoldDB" id="A0AAJ1VJE2"/>
<gene>
    <name evidence="1" type="ORF">QX233_07760</name>
</gene>
<comment type="caution">
    <text evidence="1">The sequence shown here is derived from an EMBL/GenBank/DDBJ whole genome shotgun (WGS) entry which is preliminary data.</text>
</comment>
<reference evidence="1" key="1">
    <citation type="submission" date="2023-06" db="EMBL/GenBank/DDBJ databases">
        <title>Two Chryseobacterium gambrini strains from China.</title>
        <authorList>
            <person name="Zeng J."/>
            <person name="Wu Y."/>
        </authorList>
    </citation>
    <scope>NUCLEOTIDE SEQUENCE</scope>
    <source>
        <strain evidence="1">SQ219</strain>
    </source>
</reference>
<protein>
    <submittedName>
        <fullName evidence="1">Uncharacterized protein</fullName>
    </submittedName>
</protein>
<dbReference type="Proteomes" id="UP001225933">
    <property type="component" value="Unassembled WGS sequence"/>
</dbReference>
<accession>A0AAJ1VJE2</accession>
<dbReference type="EMBL" id="JAUHGV010000006">
    <property type="protein sequence ID" value="MDN4012348.1"/>
    <property type="molecule type" value="Genomic_DNA"/>
</dbReference>
<dbReference type="RefSeq" id="WP_214587596.1">
    <property type="nucleotide sequence ID" value="NZ_JAUHGV010000006.1"/>
</dbReference>
<evidence type="ECO:0000313" key="1">
    <source>
        <dbReference type="EMBL" id="MDN4012348.1"/>
    </source>
</evidence>